<feature type="compositionally biased region" description="Basic and acidic residues" evidence="1">
    <location>
        <begin position="143"/>
        <end position="153"/>
    </location>
</feature>
<accession>A0A6J4M071</accession>
<protein>
    <submittedName>
        <fullName evidence="2">Uncharacterized protein</fullName>
    </submittedName>
</protein>
<feature type="region of interest" description="Disordered" evidence="1">
    <location>
        <begin position="22"/>
        <end position="179"/>
    </location>
</feature>
<dbReference type="EMBL" id="CADCTS010000548">
    <property type="protein sequence ID" value="CAA9345598.1"/>
    <property type="molecule type" value="Genomic_DNA"/>
</dbReference>
<feature type="compositionally biased region" description="Low complexity" evidence="1">
    <location>
        <begin position="81"/>
        <end position="91"/>
    </location>
</feature>
<evidence type="ECO:0000256" key="1">
    <source>
        <dbReference type="SAM" id="MobiDB-lite"/>
    </source>
</evidence>
<feature type="compositionally biased region" description="Low complexity" evidence="1">
    <location>
        <begin position="100"/>
        <end position="110"/>
    </location>
</feature>
<name>A0A6J4M071_9ACTN</name>
<sequence length="179" mass="19343">GRRDEDPLVDALARAARRRARRLAGIDAGGAGPDAADPGLGRRGRPAGRRQPHRAVHRRLHGLAARRLARDRAGRLERRAAAAQLGAAGRPPRGGRAGRARTAARAVPRAGRGDDRRPAVRPAGGRPGRHGQRPAPPRRRRSDRLAHQPDPRPELANARRPRGGRRRVGADPGRVRHAL</sequence>
<feature type="non-terminal residue" evidence="2">
    <location>
        <position position="1"/>
    </location>
</feature>
<feature type="non-terminal residue" evidence="2">
    <location>
        <position position="179"/>
    </location>
</feature>
<feature type="compositionally biased region" description="Basic and acidic residues" evidence="1">
    <location>
        <begin position="68"/>
        <end position="80"/>
    </location>
</feature>
<dbReference type="AlphaFoldDB" id="A0A6J4M071"/>
<evidence type="ECO:0000313" key="2">
    <source>
        <dbReference type="EMBL" id="CAA9345598.1"/>
    </source>
</evidence>
<organism evidence="2">
    <name type="scientific">uncultured Friedmanniella sp</name>
    <dbReference type="NCBI Taxonomy" id="335381"/>
    <lineage>
        <taxon>Bacteria</taxon>
        <taxon>Bacillati</taxon>
        <taxon>Actinomycetota</taxon>
        <taxon>Actinomycetes</taxon>
        <taxon>Propionibacteriales</taxon>
        <taxon>Nocardioidaceae</taxon>
        <taxon>Friedmanniella</taxon>
        <taxon>environmental samples</taxon>
    </lineage>
</organism>
<reference evidence="2" key="1">
    <citation type="submission" date="2020-02" db="EMBL/GenBank/DDBJ databases">
        <authorList>
            <person name="Meier V. D."/>
        </authorList>
    </citation>
    <scope>NUCLEOTIDE SEQUENCE</scope>
    <source>
        <strain evidence="2">AVDCRST_MAG48</strain>
    </source>
</reference>
<gene>
    <name evidence="2" type="ORF">AVDCRST_MAG48-3909</name>
</gene>
<feature type="compositionally biased region" description="Basic residues" evidence="1">
    <location>
        <begin position="127"/>
        <end position="142"/>
    </location>
</feature>
<proteinExistence type="predicted"/>
<feature type="compositionally biased region" description="Basic residues" evidence="1">
    <location>
        <begin position="42"/>
        <end position="61"/>
    </location>
</feature>